<comment type="caution">
    <text evidence="3">The sequence shown here is derived from an EMBL/GenBank/DDBJ whole genome shotgun (WGS) entry which is preliminary data.</text>
</comment>
<dbReference type="GO" id="GO:0016757">
    <property type="term" value="F:glycosyltransferase activity"/>
    <property type="evidence" value="ECO:0007669"/>
    <property type="project" value="UniProtKB-KW"/>
</dbReference>
<gene>
    <name evidence="3" type="ORF">QQ008_02525</name>
</gene>
<dbReference type="Pfam" id="PF13439">
    <property type="entry name" value="Glyco_transf_4"/>
    <property type="match status" value="1"/>
</dbReference>
<reference evidence="3" key="1">
    <citation type="submission" date="2023-06" db="EMBL/GenBank/DDBJ databases">
        <title>Genomic of Parafulvivirga corallium.</title>
        <authorList>
            <person name="Wang G."/>
        </authorList>
    </citation>
    <scope>NUCLEOTIDE SEQUENCE</scope>
    <source>
        <strain evidence="3">BMA10</strain>
    </source>
</reference>
<dbReference type="Proteomes" id="UP001172082">
    <property type="component" value="Unassembled WGS sequence"/>
</dbReference>
<feature type="domain" description="Glycosyl transferase family 1" evidence="1">
    <location>
        <begin position="249"/>
        <end position="407"/>
    </location>
</feature>
<proteinExistence type="predicted"/>
<dbReference type="PANTHER" id="PTHR45947">
    <property type="entry name" value="SULFOQUINOVOSYL TRANSFERASE SQD2"/>
    <property type="match status" value="1"/>
</dbReference>
<dbReference type="PROSITE" id="PS51257">
    <property type="entry name" value="PROKAR_LIPOPROTEIN"/>
    <property type="match status" value="1"/>
</dbReference>
<dbReference type="PANTHER" id="PTHR45947:SF3">
    <property type="entry name" value="SULFOQUINOVOSYL TRANSFERASE SQD2"/>
    <property type="match status" value="1"/>
</dbReference>
<dbReference type="EC" id="2.4.-.-" evidence="3"/>
<dbReference type="RefSeq" id="WP_346750235.1">
    <property type="nucleotide sequence ID" value="NZ_JAUJEA010000001.1"/>
</dbReference>
<evidence type="ECO:0000313" key="3">
    <source>
        <dbReference type="EMBL" id="MDN5200209.1"/>
    </source>
</evidence>
<keyword evidence="3" id="KW-0808">Transferase</keyword>
<organism evidence="3 4">
    <name type="scientific">Splendidivirga corallicola</name>
    <dbReference type="NCBI Taxonomy" id="3051826"/>
    <lineage>
        <taxon>Bacteria</taxon>
        <taxon>Pseudomonadati</taxon>
        <taxon>Bacteroidota</taxon>
        <taxon>Cytophagia</taxon>
        <taxon>Cytophagales</taxon>
        <taxon>Splendidivirgaceae</taxon>
        <taxon>Splendidivirga</taxon>
    </lineage>
</organism>
<evidence type="ECO:0000259" key="2">
    <source>
        <dbReference type="Pfam" id="PF13439"/>
    </source>
</evidence>
<feature type="domain" description="Glycosyltransferase subfamily 4-like N-terminal" evidence="2">
    <location>
        <begin position="137"/>
        <end position="242"/>
    </location>
</feature>
<dbReference type="CDD" id="cd03801">
    <property type="entry name" value="GT4_PimA-like"/>
    <property type="match status" value="1"/>
</dbReference>
<dbReference type="InterPro" id="IPR050194">
    <property type="entry name" value="Glycosyltransferase_grp1"/>
</dbReference>
<keyword evidence="4" id="KW-1185">Reference proteome</keyword>
<protein>
    <submittedName>
        <fullName evidence="3">Glycosyltransferase family 4 protein</fullName>
        <ecNumber evidence="3">2.4.-.-</ecNumber>
    </submittedName>
</protein>
<dbReference type="SUPFAM" id="SSF53756">
    <property type="entry name" value="UDP-Glycosyltransferase/glycogen phosphorylase"/>
    <property type="match status" value="1"/>
</dbReference>
<keyword evidence="3" id="KW-0328">Glycosyltransferase</keyword>
<dbReference type="Gene3D" id="3.40.50.2000">
    <property type="entry name" value="Glycogen Phosphorylase B"/>
    <property type="match status" value="2"/>
</dbReference>
<dbReference type="EMBL" id="JAUJEA010000001">
    <property type="protein sequence ID" value="MDN5200209.1"/>
    <property type="molecule type" value="Genomic_DNA"/>
</dbReference>
<dbReference type="InterPro" id="IPR028098">
    <property type="entry name" value="Glyco_trans_4-like_N"/>
</dbReference>
<dbReference type="InterPro" id="IPR001296">
    <property type="entry name" value="Glyco_trans_1"/>
</dbReference>
<sequence>MMRQNTPKVLMLGWEFPPILNGGLGIACYGLCNQLKNMTDLTMVIPKVDAQYALRNMNLIGLNSFDFVKYFSENAEAFFGGDYHRIHQVETNILPYQDISTTLRDINQSTSYTTHTTDEERRNINFDLYGGDMVNNVFNYAHLVNQIATKNEFDVVHAHDWMTFPAALKIKQTLGKPLVLHVHSLETDRCGTNSKGIPYQIEKDAMTRADAVVAVSNWTKRSIVRHYGIDPDKIHTIHNGIEQISLTEQKEKKPYKVVSFLGRITYQKGPEIFLEIAKRVLRAVPDVHFVMAGAGDRLISSIEKAADINISNRIHFTGFLNKEKVHELLSMTDVYVMPSVSEPFGLSALEAAQYQIPCVISKQSGVSEVLQHALKADFWDVNKTSEYIIALLSYEELKKAIVDNTEKDLYKVSWTDSAQKVKELYKKITYN</sequence>
<evidence type="ECO:0000313" key="4">
    <source>
        <dbReference type="Proteomes" id="UP001172082"/>
    </source>
</evidence>
<evidence type="ECO:0000259" key="1">
    <source>
        <dbReference type="Pfam" id="PF00534"/>
    </source>
</evidence>
<dbReference type="Pfam" id="PF00534">
    <property type="entry name" value="Glycos_transf_1"/>
    <property type="match status" value="1"/>
</dbReference>
<name>A0ABT8KHM8_9BACT</name>
<accession>A0ABT8KHM8</accession>